<dbReference type="Proteomes" id="UP000008810">
    <property type="component" value="Chromosome 2"/>
</dbReference>
<reference evidence="2 3" key="1">
    <citation type="journal article" date="2010" name="Nature">
        <title>Genome sequencing and analysis of the model grass Brachypodium distachyon.</title>
        <authorList>
            <consortium name="International Brachypodium Initiative"/>
        </authorList>
    </citation>
    <scope>NUCLEOTIDE SEQUENCE [LARGE SCALE GENOMIC DNA]</scope>
    <source>
        <strain evidence="2 3">Bd21</strain>
    </source>
</reference>
<keyword evidence="4" id="KW-1185">Reference proteome</keyword>
<protein>
    <recommendedName>
        <fullName evidence="1">F-box/LRR-repeat protein 15/At3g58940/PEG3-like LRR domain-containing protein</fullName>
    </recommendedName>
</protein>
<evidence type="ECO:0000313" key="2">
    <source>
        <dbReference type="EMBL" id="KQK07607.1"/>
    </source>
</evidence>
<proteinExistence type="predicted"/>
<gene>
    <name evidence="2" type="ORF">BRADI_2g36526v3</name>
</gene>
<dbReference type="AlphaFoldDB" id="A0A0Q3G8B9"/>
<dbReference type="EnsemblPlants" id="KQK07607">
    <property type="protein sequence ID" value="KQK07607"/>
    <property type="gene ID" value="BRADI_2g36526v3"/>
</dbReference>
<dbReference type="OrthoDB" id="584579at2759"/>
<dbReference type="Pfam" id="PF24758">
    <property type="entry name" value="LRR_At5g56370"/>
    <property type="match status" value="1"/>
</dbReference>
<feature type="domain" description="F-box/LRR-repeat protein 15/At3g58940/PEG3-like LRR" evidence="1">
    <location>
        <begin position="60"/>
        <end position="163"/>
    </location>
</feature>
<dbReference type="ExpressionAtlas" id="A0A0Q3G8B9">
    <property type="expression patterns" value="baseline"/>
</dbReference>
<dbReference type="EMBL" id="CM000881">
    <property type="protein sequence ID" value="KQK07607.1"/>
    <property type="molecule type" value="Genomic_DNA"/>
</dbReference>
<dbReference type="InParanoid" id="A0A0Q3G8B9"/>
<dbReference type="InterPro" id="IPR055411">
    <property type="entry name" value="LRR_FXL15/At3g58940/PEG3-like"/>
</dbReference>
<accession>A0A0Q3G8B9</accession>
<sequence length="172" mass="19696">MARSLALCASQPRRLLRPLPRRIQALLHCLQNPFRRFYYRSIRFYNDMFPSPIMCSMGCSGCHVLETLDLKEIRDVRCFHITSSTLRSIDFSARYLGKEEFIIEDAPRLERLLLSRGGAETIRVIRAPKLKILGPLSPCISEIKIANLIFQGLIPASLKTQTHTENFGSRAF</sequence>
<name>A0A0Q3G8B9_BRADI</name>
<organism evidence="2">
    <name type="scientific">Brachypodium distachyon</name>
    <name type="common">Purple false brome</name>
    <name type="synonym">Trachynia distachya</name>
    <dbReference type="NCBI Taxonomy" id="15368"/>
    <lineage>
        <taxon>Eukaryota</taxon>
        <taxon>Viridiplantae</taxon>
        <taxon>Streptophyta</taxon>
        <taxon>Embryophyta</taxon>
        <taxon>Tracheophyta</taxon>
        <taxon>Spermatophyta</taxon>
        <taxon>Magnoliopsida</taxon>
        <taxon>Liliopsida</taxon>
        <taxon>Poales</taxon>
        <taxon>Poaceae</taxon>
        <taxon>BOP clade</taxon>
        <taxon>Pooideae</taxon>
        <taxon>Stipodae</taxon>
        <taxon>Brachypodieae</taxon>
        <taxon>Brachypodium</taxon>
    </lineage>
</organism>
<reference evidence="2" key="2">
    <citation type="submission" date="2017-06" db="EMBL/GenBank/DDBJ databases">
        <title>WGS assembly of Brachypodium distachyon.</title>
        <authorList>
            <consortium name="The International Brachypodium Initiative"/>
            <person name="Lucas S."/>
            <person name="Harmon-Smith M."/>
            <person name="Lail K."/>
            <person name="Tice H."/>
            <person name="Grimwood J."/>
            <person name="Bruce D."/>
            <person name="Barry K."/>
            <person name="Shu S."/>
            <person name="Lindquist E."/>
            <person name="Wang M."/>
            <person name="Pitluck S."/>
            <person name="Vogel J.P."/>
            <person name="Garvin D.F."/>
            <person name="Mockler T.C."/>
            <person name="Schmutz J."/>
            <person name="Rokhsar D."/>
            <person name="Bevan M.W."/>
        </authorList>
    </citation>
    <scope>NUCLEOTIDE SEQUENCE</scope>
    <source>
        <strain evidence="2">Bd21</strain>
    </source>
</reference>
<evidence type="ECO:0000259" key="1">
    <source>
        <dbReference type="Pfam" id="PF24758"/>
    </source>
</evidence>
<evidence type="ECO:0000313" key="3">
    <source>
        <dbReference type="EnsemblPlants" id="KQK07607"/>
    </source>
</evidence>
<dbReference type="Gramene" id="KQK07607">
    <property type="protein sequence ID" value="KQK07607"/>
    <property type="gene ID" value="BRADI_2g36526v3"/>
</dbReference>
<evidence type="ECO:0000313" key="4">
    <source>
        <dbReference type="Proteomes" id="UP000008810"/>
    </source>
</evidence>
<reference evidence="3" key="3">
    <citation type="submission" date="2018-08" db="UniProtKB">
        <authorList>
            <consortium name="EnsemblPlants"/>
        </authorList>
    </citation>
    <scope>IDENTIFICATION</scope>
    <source>
        <strain evidence="3">cv. Bd21</strain>
    </source>
</reference>